<evidence type="ECO:0000313" key="2">
    <source>
        <dbReference type="EMBL" id="KAF4467389.1"/>
    </source>
</evidence>
<evidence type="ECO:0000313" key="3">
    <source>
        <dbReference type="Proteomes" id="UP000554235"/>
    </source>
</evidence>
<evidence type="ECO:0000256" key="1">
    <source>
        <dbReference type="SAM" id="MobiDB-lite"/>
    </source>
</evidence>
<gene>
    <name evidence="2" type="ORF">FALBO_5745</name>
</gene>
<dbReference type="EMBL" id="JAADYS010000754">
    <property type="protein sequence ID" value="KAF4467389.1"/>
    <property type="molecule type" value="Genomic_DNA"/>
</dbReference>
<reference evidence="2 3" key="1">
    <citation type="submission" date="2020-01" db="EMBL/GenBank/DDBJ databases">
        <title>Identification and distribution of gene clusters putatively required for synthesis of sphingolipid metabolism inhibitors in phylogenetically diverse species of the filamentous fungus Fusarium.</title>
        <authorList>
            <person name="Kim H.-S."/>
            <person name="Busman M."/>
            <person name="Brown D.W."/>
            <person name="Divon H."/>
            <person name="Uhlig S."/>
            <person name="Proctor R.H."/>
        </authorList>
    </citation>
    <scope>NUCLEOTIDE SEQUENCE [LARGE SCALE GENOMIC DNA]</scope>
    <source>
        <strain evidence="2 3">NRRL 20459</strain>
    </source>
</reference>
<keyword evidence="3" id="KW-1185">Reference proteome</keyword>
<protein>
    <submittedName>
        <fullName evidence="2">Uncharacterized protein</fullName>
    </submittedName>
</protein>
<name>A0A8H4LG71_9HYPO</name>
<proteinExistence type="predicted"/>
<feature type="region of interest" description="Disordered" evidence="1">
    <location>
        <begin position="41"/>
        <end position="75"/>
    </location>
</feature>
<feature type="compositionally biased region" description="Polar residues" evidence="1">
    <location>
        <begin position="43"/>
        <end position="62"/>
    </location>
</feature>
<feature type="region of interest" description="Disordered" evidence="1">
    <location>
        <begin position="137"/>
        <end position="164"/>
    </location>
</feature>
<organism evidence="2 3">
    <name type="scientific">Fusarium albosuccineum</name>
    <dbReference type="NCBI Taxonomy" id="1237068"/>
    <lineage>
        <taxon>Eukaryota</taxon>
        <taxon>Fungi</taxon>
        <taxon>Dikarya</taxon>
        <taxon>Ascomycota</taxon>
        <taxon>Pezizomycotina</taxon>
        <taxon>Sordariomycetes</taxon>
        <taxon>Hypocreomycetidae</taxon>
        <taxon>Hypocreales</taxon>
        <taxon>Nectriaceae</taxon>
        <taxon>Fusarium</taxon>
        <taxon>Fusarium decemcellulare species complex</taxon>
    </lineage>
</organism>
<dbReference type="AlphaFoldDB" id="A0A8H4LG71"/>
<dbReference type="Proteomes" id="UP000554235">
    <property type="component" value="Unassembled WGS sequence"/>
</dbReference>
<comment type="caution">
    <text evidence="2">The sequence shown here is derived from an EMBL/GenBank/DDBJ whole genome shotgun (WGS) entry which is preliminary data.</text>
</comment>
<sequence length="164" mass="18040">MSGNGIFGSAREASTSSTEDKTSVSWVCWILTLLGLKDKHASDTTSHISSPRNKDSQPNMESVESDFGKERNEGLRLPLAVDPGLHKVNVLANSEPAESDEERWSIEWDEPRVLLEWVQEEGVEMLMNLPEDLVAEVEAASKAEDQNHGSGHRGKDSPNQARSA</sequence>
<accession>A0A8H4LG71</accession>